<gene>
    <name evidence="1" type="ORF">IEO21_05151</name>
</gene>
<organism evidence="1 2">
    <name type="scientific">Rhodonia placenta</name>
    <dbReference type="NCBI Taxonomy" id="104341"/>
    <lineage>
        <taxon>Eukaryota</taxon>
        <taxon>Fungi</taxon>
        <taxon>Dikarya</taxon>
        <taxon>Basidiomycota</taxon>
        <taxon>Agaricomycotina</taxon>
        <taxon>Agaricomycetes</taxon>
        <taxon>Polyporales</taxon>
        <taxon>Adustoporiaceae</taxon>
        <taxon>Rhodonia</taxon>
    </lineage>
</organism>
<dbReference type="Proteomes" id="UP000639403">
    <property type="component" value="Unassembled WGS sequence"/>
</dbReference>
<name>A0A8H7P2G1_9APHY</name>
<protein>
    <submittedName>
        <fullName evidence="1">Uncharacterized protein</fullName>
    </submittedName>
</protein>
<accession>A0A8H7P2G1</accession>
<evidence type="ECO:0000313" key="1">
    <source>
        <dbReference type="EMBL" id="KAF9814356.1"/>
    </source>
</evidence>
<proteinExistence type="predicted"/>
<sequence length="53" mass="5414">MLIPAAGTVITAMPRPPVALPSINTSVSLSSARTTPVPGGPHVLSLPQPLVRF</sequence>
<comment type="caution">
    <text evidence="1">The sequence shown here is derived from an EMBL/GenBank/DDBJ whole genome shotgun (WGS) entry which is preliminary data.</text>
</comment>
<reference evidence="1" key="2">
    <citation type="journal article" name="Front. Microbiol.">
        <title>Degradative Capacity of Two Strains of Rhodonia placenta: From Phenotype to Genotype.</title>
        <authorList>
            <person name="Kolle M."/>
            <person name="Horta M.A.C."/>
            <person name="Nowrousian M."/>
            <person name="Ohm R.A."/>
            <person name="Benz J.P."/>
            <person name="Pilgard A."/>
        </authorList>
    </citation>
    <scope>NUCLEOTIDE SEQUENCE</scope>
    <source>
        <strain evidence="1">FPRL280</strain>
    </source>
</reference>
<evidence type="ECO:0000313" key="2">
    <source>
        <dbReference type="Proteomes" id="UP000639403"/>
    </source>
</evidence>
<dbReference type="AlphaFoldDB" id="A0A8H7P2G1"/>
<reference evidence="1" key="1">
    <citation type="submission" date="2020-11" db="EMBL/GenBank/DDBJ databases">
        <authorList>
            <person name="Koelle M."/>
            <person name="Horta M.A.C."/>
            <person name="Nowrousian M."/>
            <person name="Ohm R.A."/>
            <person name="Benz P."/>
            <person name="Pilgard A."/>
        </authorList>
    </citation>
    <scope>NUCLEOTIDE SEQUENCE</scope>
    <source>
        <strain evidence="1">FPRL280</strain>
    </source>
</reference>
<dbReference type="EMBL" id="JADOXO010000088">
    <property type="protein sequence ID" value="KAF9814356.1"/>
    <property type="molecule type" value="Genomic_DNA"/>
</dbReference>